<feature type="compositionally biased region" description="Basic and acidic residues" evidence="1">
    <location>
        <begin position="1"/>
        <end position="14"/>
    </location>
</feature>
<evidence type="ECO:0000313" key="2">
    <source>
        <dbReference type="EMBL" id="GAA2110266.1"/>
    </source>
</evidence>
<dbReference type="Proteomes" id="UP001500897">
    <property type="component" value="Unassembled WGS sequence"/>
</dbReference>
<accession>A0ABN2XGT3</accession>
<reference evidence="2 3" key="1">
    <citation type="journal article" date="2019" name="Int. J. Syst. Evol. Microbiol.">
        <title>The Global Catalogue of Microorganisms (GCM) 10K type strain sequencing project: providing services to taxonomists for standard genome sequencing and annotation.</title>
        <authorList>
            <consortium name="The Broad Institute Genomics Platform"/>
            <consortium name="The Broad Institute Genome Sequencing Center for Infectious Disease"/>
            <person name="Wu L."/>
            <person name="Ma J."/>
        </authorList>
    </citation>
    <scope>NUCLEOTIDE SEQUENCE [LARGE SCALE GENOMIC DNA]</scope>
    <source>
        <strain evidence="2 3">JCM 14559</strain>
    </source>
</reference>
<evidence type="ECO:0000256" key="1">
    <source>
        <dbReference type="SAM" id="MobiDB-lite"/>
    </source>
</evidence>
<evidence type="ECO:0000313" key="3">
    <source>
        <dbReference type="Proteomes" id="UP001500897"/>
    </source>
</evidence>
<organism evidence="2 3">
    <name type="scientific">Kitasatospora saccharophila</name>
    <dbReference type="NCBI Taxonomy" id="407973"/>
    <lineage>
        <taxon>Bacteria</taxon>
        <taxon>Bacillati</taxon>
        <taxon>Actinomycetota</taxon>
        <taxon>Actinomycetes</taxon>
        <taxon>Kitasatosporales</taxon>
        <taxon>Streptomycetaceae</taxon>
        <taxon>Kitasatospora</taxon>
    </lineage>
</organism>
<feature type="region of interest" description="Disordered" evidence="1">
    <location>
        <begin position="1"/>
        <end position="21"/>
    </location>
</feature>
<comment type="caution">
    <text evidence="2">The sequence shown here is derived from an EMBL/GenBank/DDBJ whole genome shotgun (WGS) entry which is preliminary data.</text>
</comment>
<keyword evidence="3" id="KW-1185">Reference proteome</keyword>
<name>A0ABN2XGT3_9ACTN</name>
<proteinExistence type="predicted"/>
<gene>
    <name evidence="2" type="ORF">GCM10009759_51520</name>
</gene>
<sequence length="76" mass="8437">MWARKQTERTEERPMPTASRQRYRVVPVPGEPGAPVVDLWGLVDCADADNPVAGTDGEPLVFPFFGAAERWADEHS</sequence>
<dbReference type="EMBL" id="BAAANS010000038">
    <property type="protein sequence ID" value="GAA2110266.1"/>
    <property type="molecule type" value="Genomic_DNA"/>
</dbReference>
<protein>
    <submittedName>
        <fullName evidence="2">Uncharacterized protein</fullName>
    </submittedName>
</protein>